<proteinExistence type="predicted"/>
<dbReference type="Gene3D" id="2.30.30.40">
    <property type="entry name" value="SH3 Domains"/>
    <property type="match status" value="1"/>
</dbReference>
<dbReference type="Proteomes" id="UP001231124">
    <property type="component" value="Unassembled WGS sequence"/>
</dbReference>
<reference evidence="2 3" key="1">
    <citation type="submission" date="2023-07" db="EMBL/GenBank/DDBJ databases">
        <title>Genomic Encyclopedia of Type Strains, Phase IV (KMG-IV): sequencing the most valuable type-strain genomes for metagenomic binning, comparative biology and taxonomic classification.</title>
        <authorList>
            <person name="Goeker M."/>
        </authorList>
    </citation>
    <scope>NUCLEOTIDE SEQUENCE [LARGE SCALE GENOMIC DNA]</scope>
    <source>
        <strain evidence="2 3">DSM 19013</strain>
    </source>
</reference>
<dbReference type="RefSeq" id="WP_238202205.1">
    <property type="nucleotide sequence ID" value="NZ_BPQE01000009.1"/>
</dbReference>
<name>A0ABU0HZZ7_9HYPH</name>
<gene>
    <name evidence="2" type="ORF">QO012_002411</name>
</gene>
<evidence type="ECO:0000313" key="2">
    <source>
        <dbReference type="EMBL" id="MDQ0447906.1"/>
    </source>
</evidence>
<sequence length="165" mass="17233">MGSPAPIARAAGEVRYIAGRGVPLRAEPQDGGAILDRYGPGQSVEVLGRSGPWTHVRHTLTRREGWVQARRLRDAPPEPEAGSGAAPETRAAKAAPAADAAAIAKLLIARSIAAYPGPCACPYQSARNGSSCGKRAAYLRPGGYAPLCYAKDITPGMIAAYRAER</sequence>
<evidence type="ECO:0000313" key="3">
    <source>
        <dbReference type="Proteomes" id="UP001231124"/>
    </source>
</evidence>
<feature type="region of interest" description="Disordered" evidence="1">
    <location>
        <begin position="67"/>
        <end position="92"/>
    </location>
</feature>
<comment type="caution">
    <text evidence="2">The sequence shown here is derived from an EMBL/GenBank/DDBJ whole genome shotgun (WGS) entry which is preliminary data.</text>
</comment>
<organism evidence="2 3">
    <name type="scientific">Methylobacterium aerolatum</name>
    <dbReference type="NCBI Taxonomy" id="418708"/>
    <lineage>
        <taxon>Bacteria</taxon>
        <taxon>Pseudomonadati</taxon>
        <taxon>Pseudomonadota</taxon>
        <taxon>Alphaproteobacteria</taxon>
        <taxon>Hyphomicrobiales</taxon>
        <taxon>Methylobacteriaceae</taxon>
        <taxon>Methylobacterium</taxon>
    </lineage>
</organism>
<evidence type="ECO:0000256" key="1">
    <source>
        <dbReference type="SAM" id="MobiDB-lite"/>
    </source>
</evidence>
<feature type="compositionally biased region" description="Basic and acidic residues" evidence="1">
    <location>
        <begin position="67"/>
        <end position="76"/>
    </location>
</feature>
<protein>
    <recommendedName>
        <fullName evidence="4">SH3b domain-containing protein</fullName>
    </recommendedName>
</protein>
<accession>A0ABU0HZZ7</accession>
<evidence type="ECO:0008006" key="4">
    <source>
        <dbReference type="Google" id="ProtNLM"/>
    </source>
</evidence>
<dbReference type="EMBL" id="JAUSVP010000006">
    <property type="protein sequence ID" value="MDQ0447906.1"/>
    <property type="molecule type" value="Genomic_DNA"/>
</dbReference>
<keyword evidence="3" id="KW-1185">Reference proteome</keyword>
<feature type="compositionally biased region" description="Low complexity" evidence="1">
    <location>
        <begin position="80"/>
        <end position="92"/>
    </location>
</feature>